<keyword evidence="3 6" id="KW-0812">Transmembrane</keyword>
<keyword evidence="4 6" id="KW-1133">Transmembrane helix</keyword>
<comment type="similarity">
    <text evidence="2">Belongs to the major facilitator superfamily. Sugar transporter (TC 2.A.1.1) family.</text>
</comment>
<dbReference type="STRING" id="36646.A0A1V6UFT6"/>
<dbReference type="GO" id="GO:0005351">
    <property type="term" value="F:carbohydrate:proton symporter activity"/>
    <property type="evidence" value="ECO:0007669"/>
    <property type="project" value="TreeGrafter"/>
</dbReference>
<evidence type="ECO:0000256" key="6">
    <source>
        <dbReference type="SAM" id="Phobius"/>
    </source>
</evidence>
<dbReference type="EMBL" id="MDDG01000010">
    <property type="protein sequence ID" value="OQE37308.1"/>
    <property type="molecule type" value="Genomic_DNA"/>
</dbReference>
<gene>
    <name evidence="8" type="ORF">PENCOP_c010G03131</name>
</gene>
<sequence>MNIAMADDNFLNITRGQNHVNAYSIVVIAFIALSSAAYGYTAANIATTLTQPSFQEDMGLVNNPNASAITGTINGIYQAGAVFGAFLAGWMSDRFGRKLTAATGNAIILVSGALLTGSVNPAMFIVFRFFNGLGSFLIQNSVPVWIAELAPPGIRGAVSDAHALLMLFGYCIASFVGLGFYFVPGDNQWRGIVGIQMVLPTIILSGIYWMPESPRYLLSRDRTEEAWKIVTQLHADKNDPESHEFATREFYQMRKQIELDIRFRTSYWGIFTNSSLCKRALMTIFLEFSIYSCGVLVILNYGSVVWASLGFDTVQILGFQVGFQSIGLVTNALSMLWVDRVPRHWFISFGLGTCAVLMAIEAALQSFYLGSTNRGGLIASATIIMLFQATFCAFLDGPTYFYITEIWPSYARSQGLAIAMCTFALTNLIWLEAAPYAFEAIGWKFYTIFVVVPAIAAVIIIFTYHDTRHKPLEEIAALFGDANQVAVYQQELDNKGITMEDMKIESRKKTARVQEVENVAEQA</sequence>
<evidence type="ECO:0000256" key="4">
    <source>
        <dbReference type="ARBA" id="ARBA00022989"/>
    </source>
</evidence>
<feature type="transmembrane region" description="Helical" evidence="6">
    <location>
        <begin position="288"/>
        <end position="311"/>
    </location>
</feature>
<feature type="transmembrane region" description="Helical" evidence="6">
    <location>
        <begin position="376"/>
        <end position="403"/>
    </location>
</feature>
<keyword evidence="5 6" id="KW-0472">Membrane</keyword>
<feature type="transmembrane region" description="Helical" evidence="6">
    <location>
        <begin position="345"/>
        <end position="364"/>
    </location>
</feature>
<dbReference type="InterPro" id="IPR005828">
    <property type="entry name" value="MFS_sugar_transport-like"/>
</dbReference>
<dbReference type="InterPro" id="IPR020846">
    <property type="entry name" value="MFS_dom"/>
</dbReference>
<feature type="transmembrane region" description="Helical" evidence="6">
    <location>
        <begin position="102"/>
        <end position="127"/>
    </location>
</feature>
<feature type="transmembrane region" description="Helical" evidence="6">
    <location>
        <begin position="20"/>
        <end position="46"/>
    </location>
</feature>
<evidence type="ECO:0000256" key="2">
    <source>
        <dbReference type="ARBA" id="ARBA00010992"/>
    </source>
</evidence>
<accession>A0A1V6UFT6</accession>
<dbReference type="PANTHER" id="PTHR48022:SF11">
    <property type="entry name" value="MONOSACCHARIDE TRANSPORTER (HXT8), PUTATIVE (AFU_ORTHOLOGUE AFUA_2G08120)-RELATED"/>
    <property type="match status" value="1"/>
</dbReference>
<dbReference type="InterPro" id="IPR036259">
    <property type="entry name" value="MFS_trans_sf"/>
</dbReference>
<evidence type="ECO:0000259" key="7">
    <source>
        <dbReference type="PROSITE" id="PS50850"/>
    </source>
</evidence>
<dbReference type="Proteomes" id="UP000191500">
    <property type="component" value="Unassembled WGS sequence"/>
</dbReference>
<organism evidence="8 9">
    <name type="scientific">Penicillium coprophilum</name>
    <dbReference type="NCBI Taxonomy" id="36646"/>
    <lineage>
        <taxon>Eukaryota</taxon>
        <taxon>Fungi</taxon>
        <taxon>Dikarya</taxon>
        <taxon>Ascomycota</taxon>
        <taxon>Pezizomycotina</taxon>
        <taxon>Eurotiomycetes</taxon>
        <taxon>Eurotiomycetidae</taxon>
        <taxon>Eurotiales</taxon>
        <taxon>Aspergillaceae</taxon>
        <taxon>Penicillium</taxon>
    </lineage>
</organism>
<dbReference type="SUPFAM" id="SSF103473">
    <property type="entry name" value="MFS general substrate transporter"/>
    <property type="match status" value="1"/>
</dbReference>
<evidence type="ECO:0000313" key="9">
    <source>
        <dbReference type="Proteomes" id="UP000191500"/>
    </source>
</evidence>
<dbReference type="GO" id="GO:0016020">
    <property type="term" value="C:membrane"/>
    <property type="evidence" value="ECO:0007669"/>
    <property type="project" value="UniProtKB-SubCell"/>
</dbReference>
<evidence type="ECO:0000256" key="3">
    <source>
        <dbReference type="ARBA" id="ARBA00022692"/>
    </source>
</evidence>
<feature type="domain" description="Major facilitator superfamily (MFS) profile" evidence="7">
    <location>
        <begin position="27"/>
        <end position="468"/>
    </location>
</feature>
<protein>
    <recommendedName>
        <fullName evidence="7">Major facilitator superfamily (MFS) profile domain-containing protein</fullName>
    </recommendedName>
</protein>
<feature type="transmembrane region" description="Helical" evidence="6">
    <location>
        <begin position="415"/>
        <end position="433"/>
    </location>
</feature>
<dbReference type="AlphaFoldDB" id="A0A1V6UFT6"/>
<name>A0A1V6UFT6_9EURO</name>
<evidence type="ECO:0000313" key="8">
    <source>
        <dbReference type="EMBL" id="OQE37308.1"/>
    </source>
</evidence>
<evidence type="ECO:0000256" key="1">
    <source>
        <dbReference type="ARBA" id="ARBA00004141"/>
    </source>
</evidence>
<comment type="caution">
    <text evidence="8">The sequence shown here is derived from an EMBL/GenBank/DDBJ whole genome shotgun (WGS) entry which is preliminary data.</text>
</comment>
<dbReference type="Pfam" id="PF00083">
    <property type="entry name" value="Sugar_tr"/>
    <property type="match status" value="1"/>
</dbReference>
<dbReference type="PROSITE" id="PS00216">
    <property type="entry name" value="SUGAR_TRANSPORT_1"/>
    <property type="match status" value="1"/>
</dbReference>
<proteinExistence type="inferred from homology"/>
<dbReference type="InterPro" id="IPR005829">
    <property type="entry name" value="Sugar_transporter_CS"/>
</dbReference>
<comment type="subcellular location">
    <subcellularLocation>
        <location evidence="1">Membrane</location>
        <topology evidence="1">Multi-pass membrane protein</topology>
    </subcellularLocation>
</comment>
<dbReference type="PANTHER" id="PTHR48022">
    <property type="entry name" value="PLASTIDIC GLUCOSE TRANSPORTER 4"/>
    <property type="match status" value="1"/>
</dbReference>
<dbReference type="PROSITE" id="PS50850">
    <property type="entry name" value="MFS"/>
    <property type="match status" value="1"/>
</dbReference>
<keyword evidence="9" id="KW-1185">Reference proteome</keyword>
<evidence type="ECO:0000256" key="5">
    <source>
        <dbReference type="ARBA" id="ARBA00023136"/>
    </source>
</evidence>
<feature type="transmembrane region" description="Helical" evidence="6">
    <location>
        <begin position="317"/>
        <end position="338"/>
    </location>
</feature>
<feature type="transmembrane region" description="Helical" evidence="6">
    <location>
        <begin position="163"/>
        <end position="183"/>
    </location>
</feature>
<dbReference type="Gene3D" id="1.20.1250.20">
    <property type="entry name" value="MFS general substrate transporter like domains"/>
    <property type="match status" value="1"/>
</dbReference>
<dbReference type="InterPro" id="IPR050360">
    <property type="entry name" value="MFS_Sugar_Transporters"/>
</dbReference>
<feature type="transmembrane region" description="Helical" evidence="6">
    <location>
        <begin position="66"/>
        <end position="90"/>
    </location>
</feature>
<feature type="transmembrane region" description="Helical" evidence="6">
    <location>
        <begin position="445"/>
        <end position="464"/>
    </location>
</feature>
<reference evidence="9" key="1">
    <citation type="journal article" date="2017" name="Nat. Microbiol.">
        <title>Global analysis of biosynthetic gene clusters reveals vast potential of secondary metabolite production in Penicillium species.</title>
        <authorList>
            <person name="Nielsen J.C."/>
            <person name="Grijseels S."/>
            <person name="Prigent S."/>
            <person name="Ji B."/>
            <person name="Dainat J."/>
            <person name="Nielsen K.F."/>
            <person name="Frisvad J.C."/>
            <person name="Workman M."/>
            <person name="Nielsen J."/>
        </authorList>
    </citation>
    <scope>NUCLEOTIDE SEQUENCE [LARGE SCALE GENOMIC DNA]</scope>
    <source>
        <strain evidence="9">IBT 31321</strain>
    </source>
</reference>